<sequence>MTILWVSAQAASGGAGGFLVSIMPLVLIFAVFYFLLIRPQQKRMKEHQAKIGAVQKNDEVVTGGGLVGKATKVDDEYVEVELAKGLRVKAVKGTLSDVVPRGSGKPAND</sequence>
<comment type="subcellular location">
    <subcellularLocation>
        <location evidence="2">Cell membrane</location>
        <topology evidence="2">Single-pass membrane protein</topology>
    </subcellularLocation>
</comment>
<accession>A0A1N6GK76</accession>
<dbReference type="EMBL" id="FSQW01000002">
    <property type="protein sequence ID" value="SIO07924.1"/>
    <property type="molecule type" value="Genomic_DNA"/>
</dbReference>
<gene>
    <name evidence="14" type="ORF">SAMN02745824_2869</name>
</gene>
<dbReference type="InterPro" id="IPR003849">
    <property type="entry name" value="Preprotein_translocase_YajC"/>
</dbReference>
<dbReference type="Proteomes" id="UP000185192">
    <property type="component" value="Unassembled WGS sequence"/>
</dbReference>
<proteinExistence type="inferred from homology"/>
<dbReference type="PANTHER" id="PTHR33909">
    <property type="entry name" value="SEC TRANSLOCON ACCESSORY COMPLEX SUBUNIT YAJC"/>
    <property type="match status" value="1"/>
</dbReference>
<evidence type="ECO:0000256" key="4">
    <source>
        <dbReference type="ARBA" id="ARBA00011718"/>
    </source>
</evidence>
<evidence type="ECO:0000256" key="11">
    <source>
        <dbReference type="ARBA" id="ARBA00023010"/>
    </source>
</evidence>
<evidence type="ECO:0000256" key="1">
    <source>
        <dbReference type="ARBA" id="ARBA00002061"/>
    </source>
</evidence>
<reference evidence="15" key="1">
    <citation type="submission" date="2016-11" db="EMBL/GenBank/DDBJ databases">
        <authorList>
            <person name="Varghese N."/>
            <person name="Submissions S."/>
        </authorList>
    </citation>
    <scope>NUCLEOTIDE SEQUENCE [LARGE SCALE GENOMIC DNA]</scope>
    <source>
        <strain evidence="15">DSM 22363</strain>
    </source>
</reference>
<evidence type="ECO:0000256" key="9">
    <source>
        <dbReference type="ARBA" id="ARBA00022927"/>
    </source>
</evidence>
<organism evidence="14 15">
    <name type="scientific">Parasphingorhabdus marina DSM 22363</name>
    <dbReference type="NCBI Taxonomy" id="1123272"/>
    <lineage>
        <taxon>Bacteria</taxon>
        <taxon>Pseudomonadati</taxon>
        <taxon>Pseudomonadota</taxon>
        <taxon>Alphaproteobacteria</taxon>
        <taxon>Sphingomonadales</taxon>
        <taxon>Sphingomonadaceae</taxon>
        <taxon>Parasphingorhabdus</taxon>
    </lineage>
</organism>
<dbReference type="RefSeq" id="WP_074205822.1">
    <property type="nucleotide sequence ID" value="NZ_FSQW01000002.1"/>
</dbReference>
<dbReference type="NCBIfam" id="TIGR00739">
    <property type="entry name" value="yajC"/>
    <property type="match status" value="1"/>
</dbReference>
<keyword evidence="11" id="KW-0811">Translocation</keyword>
<name>A0A1N6GK76_9SPHN</name>
<evidence type="ECO:0000256" key="5">
    <source>
        <dbReference type="ARBA" id="ARBA00014962"/>
    </source>
</evidence>
<dbReference type="AlphaFoldDB" id="A0A1N6GK76"/>
<evidence type="ECO:0000256" key="8">
    <source>
        <dbReference type="ARBA" id="ARBA00022692"/>
    </source>
</evidence>
<dbReference type="GO" id="GO:0015031">
    <property type="term" value="P:protein transport"/>
    <property type="evidence" value="ECO:0007669"/>
    <property type="project" value="UniProtKB-KW"/>
</dbReference>
<feature type="transmembrane region" description="Helical" evidence="13">
    <location>
        <begin position="15"/>
        <end position="36"/>
    </location>
</feature>
<evidence type="ECO:0000256" key="13">
    <source>
        <dbReference type="SAM" id="Phobius"/>
    </source>
</evidence>
<evidence type="ECO:0000313" key="14">
    <source>
        <dbReference type="EMBL" id="SIO07924.1"/>
    </source>
</evidence>
<comment type="subunit">
    <text evidence="4">Part of the SecDF-YidC-YajC translocase complex. The SecDF-YidC-YajC translocase forms a supercomplex with SecYEG, called the holo-translocon (HTL).</text>
</comment>
<keyword evidence="8 13" id="KW-0812">Transmembrane</keyword>
<evidence type="ECO:0000256" key="3">
    <source>
        <dbReference type="ARBA" id="ARBA00006742"/>
    </source>
</evidence>
<keyword evidence="7" id="KW-1003">Cell membrane</keyword>
<dbReference type="OrthoDB" id="9811406at2"/>
<keyword evidence="12 13" id="KW-0472">Membrane</keyword>
<evidence type="ECO:0000313" key="15">
    <source>
        <dbReference type="Proteomes" id="UP000185192"/>
    </source>
</evidence>
<keyword evidence="9" id="KW-0653">Protein transport</keyword>
<comment type="function">
    <text evidence="1">The SecYEG-SecDF-YajC-YidC holo-translocon (HTL) protein secretase/insertase is a supercomplex required for protein secretion, insertion of proteins into membranes, and assembly of membrane protein complexes. While the SecYEG complex is essential for assembly of a number of proteins and complexes, the SecDF-YajC-YidC subcomplex facilitates these functions.</text>
</comment>
<evidence type="ECO:0000256" key="12">
    <source>
        <dbReference type="ARBA" id="ARBA00023136"/>
    </source>
</evidence>
<dbReference type="GO" id="GO:0005886">
    <property type="term" value="C:plasma membrane"/>
    <property type="evidence" value="ECO:0007669"/>
    <property type="project" value="UniProtKB-SubCell"/>
</dbReference>
<evidence type="ECO:0000256" key="7">
    <source>
        <dbReference type="ARBA" id="ARBA00022475"/>
    </source>
</evidence>
<dbReference type="SMART" id="SM01323">
    <property type="entry name" value="YajC"/>
    <property type="match status" value="1"/>
</dbReference>
<dbReference type="STRING" id="1123272.SAMN02745824_2869"/>
<dbReference type="PRINTS" id="PR01853">
    <property type="entry name" value="YAJCTRNLCASE"/>
</dbReference>
<protein>
    <recommendedName>
        <fullName evidence="5">Sec translocon accessory complex subunit YajC</fullName>
    </recommendedName>
</protein>
<evidence type="ECO:0000256" key="6">
    <source>
        <dbReference type="ARBA" id="ARBA00022448"/>
    </source>
</evidence>
<evidence type="ECO:0000256" key="10">
    <source>
        <dbReference type="ARBA" id="ARBA00022989"/>
    </source>
</evidence>
<dbReference type="Pfam" id="PF02699">
    <property type="entry name" value="YajC"/>
    <property type="match status" value="1"/>
</dbReference>
<keyword evidence="10 13" id="KW-1133">Transmembrane helix</keyword>
<keyword evidence="15" id="KW-1185">Reference proteome</keyword>
<comment type="similarity">
    <text evidence="3">Belongs to the YajC family.</text>
</comment>
<evidence type="ECO:0000256" key="2">
    <source>
        <dbReference type="ARBA" id="ARBA00004162"/>
    </source>
</evidence>
<keyword evidence="6" id="KW-0813">Transport</keyword>
<dbReference type="PANTHER" id="PTHR33909:SF1">
    <property type="entry name" value="SEC TRANSLOCON ACCESSORY COMPLEX SUBUNIT YAJC"/>
    <property type="match status" value="1"/>
</dbReference>